<feature type="compositionally biased region" description="Polar residues" evidence="1">
    <location>
        <begin position="16"/>
        <end position="34"/>
    </location>
</feature>
<evidence type="ECO:0000313" key="3">
    <source>
        <dbReference type="RefSeq" id="XP_020092808.1"/>
    </source>
</evidence>
<evidence type="ECO:0000313" key="2">
    <source>
        <dbReference type="Proteomes" id="UP000515123"/>
    </source>
</evidence>
<feature type="compositionally biased region" description="Gly residues" evidence="1">
    <location>
        <begin position="239"/>
        <end position="257"/>
    </location>
</feature>
<feature type="compositionally biased region" description="Pro residues" evidence="1">
    <location>
        <begin position="38"/>
        <end position="58"/>
    </location>
</feature>
<gene>
    <name evidence="3" type="primary">LOC109713222</name>
</gene>
<reference evidence="3" key="2">
    <citation type="submission" date="2025-08" db="UniProtKB">
        <authorList>
            <consortium name="RefSeq"/>
        </authorList>
    </citation>
    <scope>IDENTIFICATION</scope>
    <source>
        <tissue evidence="3">Leaf</tissue>
    </source>
</reference>
<dbReference type="AlphaFoldDB" id="A0A6P5FH59"/>
<accession>A0A6P5FH59</accession>
<reference evidence="2" key="1">
    <citation type="journal article" date="2015" name="Nat. Genet.">
        <title>The pineapple genome and the evolution of CAM photosynthesis.</title>
        <authorList>
            <person name="Ming R."/>
            <person name="VanBuren R."/>
            <person name="Wai C.M."/>
            <person name="Tang H."/>
            <person name="Schatz M.C."/>
            <person name="Bowers J.E."/>
            <person name="Lyons E."/>
            <person name="Wang M.L."/>
            <person name="Chen J."/>
            <person name="Biggers E."/>
            <person name="Zhang J."/>
            <person name="Huang L."/>
            <person name="Zhang L."/>
            <person name="Miao W."/>
            <person name="Zhang J."/>
            <person name="Ye Z."/>
            <person name="Miao C."/>
            <person name="Lin Z."/>
            <person name="Wang H."/>
            <person name="Zhou H."/>
            <person name="Yim W.C."/>
            <person name="Priest H.D."/>
            <person name="Zheng C."/>
            <person name="Woodhouse M."/>
            <person name="Edger P.P."/>
            <person name="Guyot R."/>
            <person name="Guo H.B."/>
            <person name="Guo H."/>
            <person name="Zheng G."/>
            <person name="Singh R."/>
            <person name="Sharma A."/>
            <person name="Min X."/>
            <person name="Zheng Y."/>
            <person name="Lee H."/>
            <person name="Gurtowski J."/>
            <person name="Sedlazeck F.J."/>
            <person name="Harkess A."/>
            <person name="McKain M.R."/>
            <person name="Liao Z."/>
            <person name="Fang J."/>
            <person name="Liu J."/>
            <person name="Zhang X."/>
            <person name="Zhang Q."/>
            <person name="Hu W."/>
            <person name="Qin Y."/>
            <person name="Wang K."/>
            <person name="Chen L.Y."/>
            <person name="Shirley N."/>
            <person name="Lin Y.R."/>
            <person name="Liu L.Y."/>
            <person name="Hernandez A.G."/>
            <person name="Wright C.L."/>
            <person name="Bulone V."/>
            <person name="Tuskan G.A."/>
            <person name="Heath K."/>
            <person name="Zee F."/>
            <person name="Moore P.H."/>
            <person name="Sunkar R."/>
            <person name="Leebens-Mack J.H."/>
            <person name="Mockler T."/>
            <person name="Bennetzen J.L."/>
            <person name="Freeling M."/>
            <person name="Sankoff D."/>
            <person name="Paterson A.H."/>
            <person name="Zhu X."/>
            <person name="Yang X."/>
            <person name="Smith J.A."/>
            <person name="Cushman J.C."/>
            <person name="Paull R.E."/>
            <person name="Yu Q."/>
        </authorList>
    </citation>
    <scope>NUCLEOTIDE SEQUENCE [LARGE SCALE GENOMIC DNA]</scope>
    <source>
        <strain evidence="2">cv. F153</strain>
    </source>
</reference>
<sequence length="482" mass="51192">MHPGLLSVPINGLRHYQTQRAFQDSPEPSLSLEANPTIPNPNPDPPPLLPPPPPPTPPMSLYRIPSLRSSVGSKSAALHLPPPDGGDGGGGGGGGGEERSSALRSSWISRLHLDTLSLPSSSSSSPSRPRAVNSSACTTPGGGSGAAALAIGRRRHSVSTDESRTPTLAPNLRYLGSFGGRRPPLLAAFRADRAREVEMVAGFGPFRVTTRKTYDGGGGGGGGGRRVIFPLSKRSSHLGGSGSSGGSGGSGGGGGGEPINYLRYKEKWESEKKPIDGQSGFQLSPFFQFRPPLNPSCVVHGRVEDSLHLSRENGLIVPAREENVDFAGRVRVSSNGVNGPPLLLPSFSQRRLIDVDDLPPSRRPQEQLPLGDHWHASTSAQPASQSIGAPYHSDGVNNASSQPFHDPHLVHYPMIRRQTERPSCMNQPEEPFSFWNMGRFRRTNTISSVSPSIASPSNLGRKRNSNTNDFLPSKSRKLGGGS</sequence>
<feature type="compositionally biased region" description="Gly residues" evidence="1">
    <location>
        <begin position="85"/>
        <end position="95"/>
    </location>
</feature>
<keyword evidence="2" id="KW-1185">Reference proteome</keyword>
<feature type="compositionally biased region" description="Low complexity" evidence="1">
    <location>
        <begin position="446"/>
        <end position="457"/>
    </location>
</feature>
<dbReference type="Proteomes" id="UP000515123">
    <property type="component" value="Linkage group 7"/>
</dbReference>
<evidence type="ECO:0000256" key="1">
    <source>
        <dbReference type="SAM" id="MobiDB-lite"/>
    </source>
</evidence>
<feature type="compositionally biased region" description="Low complexity" evidence="1">
    <location>
        <begin position="117"/>
        <end position="130"/>
    </location>
</feature>
<feature type="region of interest" description="Disordered" evidence="1">
    <location>
        <begin position="233"/>
        <end position="258"/>
    </location>
</feature>
<proteinExistence type="predicted"/>
<feature type="compositionally biased region" description="Polar residues" evidence="1">
    <location>
        <begin position="376"/>
        <end position="387"/>
    </location>
</feature>
<dbReference type="OrthoDB" id="757680at2759"/>
<feature type="region of interest" description="Disordered" evidence="1">
    <location>
        <begin position="16"/>
        <end position="104"/>
    </location>
</feature>
<dbReference type="Gramene" id="Aco005294.1.mrna1">
    <property type="protein sequence ID" value="Aco005294.1.mrna1"/>
    <property type="gene ID" value="Aco005294.1.path1"/>
</dbReference>
<organism evidence="2 3">
    <name type="scientific">Ananas comosus</name>
    <name type="common">Pineapple</name>
    <name type="synonym">Ananas ananas</name>
    <dbReference type="NCBI Taxonomy" id="4615"/>
    <lineage>
        <taxon>Eukaryota</taxon>
        <taxon>Viridiplantae</taxon>
        <taxon>Streptophyta</taxon>
        <taxon>Embryophyta</taxon>
        <taxon>Tracheophyta</taxon>
        <taxon>Spermatophyta</taxon>
        <taxon>Magnoliopsida</taxon>
        <taxon>Liliopsida</taxon>
        <taxon>Poales</taxon>
        <taxon>Bromeliaceae</taxon>
        <taxon>Bromelioideae</taxon>
        <taxon>Ananas</taxon>
    </lineage>
</organism>
<protein>
    <submittedName>
        <fullName evidence="3">Uncharacterized protein LOC109713222</fullName>
    </submittedName>
</protein>
<feature type="region of interest" description="Disordered" evidence="1">
    <location>
        <begin position="446"/>
        <end position="482"/>
    </location>
</feature>
<name>A0A6P5FH59_ANACO</name>
<dbReference type="RefSeq" id="XP_020092808.1">
    <property type="nucleotide sequence ID" value="XM_020237219.1"/>
</dbReference>
<dbReference type="GeneID" id="109713222"/>
<feature type="region of interest" description="Disordered" evidence="1">
    <location>
        <begin position="117"/>
        <end position="147"/>
    </location>
</feature>
<feature type="region of interest" description="Disordered" evidence="1">
    <location>
        <begin position="375"/>
        <end position="401"/>
    </location>
</feature>